<comment type="cofactor">
    <cofactor evidence="1">
        <name>FAD</name>
        <dbReference type="ChEBI" id="CHEBI:57692"/>
    </cofactor>
</comment>
<reference evidence="7 8" key="1">
    <citation type="submission" date="2020-08" db="EMBL/GenBank/DDBJ databases">
        <title>Sequencing the genomes of 1000 actinobacteria strains.</title>
        <authorList>
            <person name="Klenk H.-P."/>
        </authorList>
    </citation>
    <scope>NUCLEOTIDE SEQUENCE [LARGE SCALE GENOMIC DNA]</scope>
    <source>
        <strain evidence="7 8">DSM 43851</strain>
    </source>
</reference>
<keyword evidence="4" id="KW-0274">FAD</keyword>
<dbReference type="AlphaFoldDB" id="A0A7W9KJG5"/>
<dbReference type="Proteomes" id="UP000585638">
    <property type="component" value="Unassembled WGS sequence"/>
</dbReference>
<evidence type="ECO:0000256" key="3">
    <source>
        <dbReference type="ARBA" id="ARBA00022630"/>
    </source>
</evidence>
<gene>
    <name evidence="7" type="ORF">BJ998_004865</name>
</gene>
<sequence>MTNIVVIGAGYSGLVAAHRLARRTDARVTLVNAAPDFVERVRLHQHAAGENLRVRPLAESVRGTGIELVIGWVRAIDPARKEIDVDGRVIGYDTLVYALGSVADDHGVPGVAENAHAVAGHADATRLRDLLPTKGTVTVVGAGLTGVEVATELAEQHPNLHVRVVAGHAPGSSLSANARRHLGRVFNRLGIEVRTGARVAKVLADSVVLTDCDELPTDITVWTTGFRVSPLAKEAGIRTDRDGRIVVDETQRSVSHPDIYAIGDSAVVRINGQELRMACATAEPMAEYTAKAIAARLRNQEPKPFGYRYYLQCISLGRKDALVQLVDAMDRPKKTVITGRVGALIKEGIVRGAGWTALR</sequence>
<protein>
    <submittedName>
        <fullName evidence="7">NADH dehydrogenase FAD-containing subunit</fullName>
    </submittedName>
</protein>
<evidence type="ECO:0000256" key="2">
    <source>
        <dbReference type="ARBA" id="ARBA00005272"/>
    </source>
</evidence>
<dbReference type="PRINTS" id="PR00368">
    <property type="entry name" value="FADPNR"/>
</dbReference>
<dbReference type="Gene3D" id="3.50.50.100">
    <property type="match status" value="1"/>
</dbReference>
<dbReference type="InterPro" id="IPR023753">
    <property type="entry name" value="FAD/NAD-binding_dom"/>
</dbReference>
<organism evidence="7 8">
    <name type="scientific">Kutzneria kofuensis</name>
    <dbReference type="NCBI Taxonomy" id="103725"/>
    <lineage>
        <taxon>Bacteria</taxon>
        <taxon>Bacillati</taxon>
        <taxon>Actinomycetota</taxon>
        <taxon>Actinomycetes</taxon>
        <taxon>Pseudonocardiales</taxon>
        <taxon>Pseudonocardiaceae</taxon>
        <taxon>Kutzneria</taxon>
    </lineage>
</organism>
<dbReference type="PANTHER" id="PTHR42913">
    <property type="entry name" value="APOPTOSIS-INDUCING FACTOR 1"/>
    <property type="match status" value="1"/>
</dbReference>
<proteinExistence type="inferred from homology"/>
<dbReference type="GO" id="GO:0019646">
    <property type="term" value="P:aerobic electron transport chain"/>
    <property type="evidence" value="ECO:0007669"/>
    <property type="project" value="TreeGrafter"/>
</dbReference>
<dbReference type="PRINTS" id="PR00469">
    <property type="entry name" value="PNDRDTASEII"/>
</dbReference>
<dbReference type="GO" id="GO:0003955">
    <property type="term" value="F:NAD(P)H dehydrogenase (quinone) activity"/>
    <property type="evidence" value="ECO:0007669"/>
    <property type="project" value="TreeGrafter"/>
</dbReference>
<evidence type="ECO:0000256" key="1">
    <source>
        <dbReference type="ARBA" id="ARBA00001974"/>
    </source>
</evidence>
<evidence type="ECO:0000256" key="5">
    <source>
        <dbReference type="ARBA" id="ARBA00023002"/>
    </source>
</evidence>
<dbReference type="EMBL" id="JACHIR010000001">
    <property type="protein sequence ID" value="MBB5893669.1"/>
    <property type="molecule type" value="Genomic_DNA"/>
</dbReference>
<dbReference type="SUPFAM" id="SSF51905">
    <property type="entry name" value="FAD/NAD(P)-binding domain"/>
    <property type="match status" value="1"/>
</dbReference>
<keyword evidence="8" id="KW-1185">Reference proteome</keyword>
<evidence type="ECO:0000256" key="4">
    <source>
        <dbReference type="ARBA" id="ARBA00022827"/>
    </source>
</evidence>
<name>A0A7W9KJG5_9PSEU</name>
<comment type="caution">
    <text evidence="7">The sequence shown here is derived from an EMBL/GenBank/DDBJ whole genome shotgun (WGS) entry which is preliminary data.</text>
</comment>
<accession>A0A7W9KJG5</accession>
<dbReference type="PANTHER" id="PTHR42913:SF3">
    <property type="entry name" value="64 KDA MITOCHONDRIAL NADH DEHYDROGENASE (EUROFUNG)"/>
    <property type="match status" value="1"/>
</dbReference>
<keyword evidence="5" id="KW-0560">Oxidoreductase</keyword>
<dbReference type="Pfam" id="PF07992">
    <property type="entry name" value="Pyr_redox_2"/>
    <property type="match status" value="1"/>
</dbReference>
<comment type="similarity">
    <text evidence="2">Belongs to the NADH dehydrogenase family.</text>
</comment>
<evidence type="ECO:0000259" key="6">
    <source>
        <dbReference type="Pfam" id="PF07992"/>
    </source>
</evidence>
<dbReference type="InterPro" id="IPR051169">
    <property type="entry name" value="NADH-Q_oxidoreductase"/>
</dbReference>
<dbReference type="InterPro" id="IPR036188">
    <property type="entry name" value="FAD/NAD-bd_sf"/>
</dbReference>
<evidence type="ECO:0000313" key="7">
    <source>
        <dbReference type="EMBL" id="MBB5893669.1"/>
    </source>
</evidence>
<dbReference type="RefSeq" id="WP_184865113.1">
    <property type="nucleotide sequence ID" value="NZ_BAAAWY010000034.1"/>
</dbReference>
<feature type="domain" description="FAD/NAD(P)-binding" evidence="6">
    <location>
        <begin position="3"/>
        <end position="273"/>
    </location>
</feature>
<keyword evidence="3" id="KW-0285">Flavoprotein</keyword>
<evidence type="ECO:0000313" key="8">
    <source>
        <dbReference type="Proteomes" id="UP000585638"/>
    </source>
</evidence>